<dbReference type="InterPro" id="IPR025736">
    <property type="entry name" value="PucR_C-HTH_dom"/>
</dbReference>
<evidence type="ECO:0000313" key="3">
    <source>
        <dbReference type="EMBL" id="MFG3187948.1"/>
    </source>
</evidence>
<feature type="domain" description="PucR-like N-terminal" evidence="2">
    <location>
        <begin position="16"/>
        <end position="178"/>
    </location>
</feature>
<accession>A0ABW7BKA8</accession>
<keyword evidence="4" id="KW-1185">Reference proteome</keyword>
<dbReference type="Pfam" id="PF13556">
    <property type="entry name" value="HTH_30"/>
    <property type="match status" value="1"/>
</dbReference>
<dbReference type="PANTHER" id="PTHR33744:SF1">
    <property type="entry name" value="DNA-BINDING TRANSCRIPTIONAL ACTIVATOR ADER"/>
    <property type="match status" value="1"/>
</dbReference>
<dbReference type="PANTHER" id="PTHR33744">
    <property type="entry name" value="CARBOHYDRATE DIACID REGULATOR"/>
    <property type="match status" value="1"/>
</dbReference>
<feature type="domain" description="PucR C-terminal helix-turn-helix" evidence="1">
    <location>
        <begin position="335"/>
        <end position="392"/>
    </location>
</feature>
<dbReference type="InterPro" id="IPR042070">
    <property type="entry name" value="PucR_C-HTH_sf"/>
</dbReference>
<dbReference type="EMBL" id="JBICZW010000002">
    <property type="protein sequence ID" value="MFG3187948.1"/>
    <property type="molecule type" value="Genomic_DNA"/>
</dbReference>
<organism evidence="3 4">
    <name type="scientific">Streptomyces omiyaensis</name>
    <dbReference type="NCBI Taxonomy" id="68247"/>
    <lineage>
        <taxon>Bacteria</taxon>
        <taxon>Bacillati</taxon>
        <taxon>Actinomycetota</taxon>
        <taxon>Actinomycetes</taxon>
        <taxon>Kitasatosporales</taxon>
        <taxon>Streptomycetaceae</taxon>
        <taxon>Streptomyces</taxon>
    </lineage>
</organism>
<dbReference type="InterPro" id="IPR051448">
    <property type="entry name" value="CdaR-like_regulators"/>
</dbReference>
<dbReference type="InterPro" id="IPR058663">
    <property type="entry name" value="PucR-like_N"/>
</dbReference>
<sequence>MPSTAQSPEPGEPLDPLPREFAALMRPEIPGLIKEIGVEIERAYPVYAHLFNGPHSDAIRQGVEHALAAFVDRVDHPGTTSTLRDELLRQFGRVEAYEGRDLDTLQGAYRLGARIALRRAKSIGRTYNLSPTLILAFADALFAYVDELETLSREGYLAVQSRAVSDVAALRRKLLHLVVAGPPLPRATIAELCQEASWQLPAECTLVALRPPAGGVLQSALDRDVLTDLSLPHPHLLVPGALTAERLAMLDSALAGTPAVLGLTVPTAQAAHSLRWSRRILQLIDDGIVPETAVVRCEDHLTTLWLLSDPALMTQLAQRELAPLDGLSGTRRDRLIETLRVHVSTRAPAEQVGELLGVHAQTVRYRLRNLDGHFGDRLLDPDRRFALEAALRSLHLHGRTPKDRAGGRGG</sequence>
<protein>
    <submittedName>
        <fullName evidence="3">Helix-turn-helix domain-containing protein</fullName>
    </submittedName>
</protein>
<name>A0ABW7BKA8_9ACTN</name>
<evidence type="ECO:0000259" key="1">
    <source>
        <dbReference type="Pfam" id="PF13556"/>
    </source>
</evidence>
<evidence type="ECO:0000259" key="2">
    <source>
        <dbReference type="Pfam" id="PF25906"/>
    </source>
</evidence>
<gene>
    <name evidence="3" type="ORF">ACGFYS_03320</name>
</gene>
<dbReference type="Gene3D" id="1.10.10.2840">
    <property type="entry name" value="PucR C-terminal helix-turn-helix domain"/>
    <property type="match status" value="1"/>
</dbReference>
<evidence type="ECO:0000313" key="4">
    <source>
        <dbReference type="Proteomes" id="UP001604282"/>
    </source>
</evidence>
<dbReference type="RefSeq" id="WP_189849383.1">
    <property type="nucleotide sequence ID" value="NZ_BMVV01000007.1"/>
</dbReference>
<reference evidence="3 4" key="1">
    <citation type="submission" date="2024-10" db="EMBL/GenBank/DDBJ databases">
        <title>The Natural Products Discovery Center: Release of the First 8490 Sequenced Strains for Exploring Actinobacteria Biosynthetic Diversity.</title>
        <authorList>
            <person name="Kalkreuter E."/>
            <person name="Kautsar S.A."/>
            <person name="Yang D."/>
            <person name="Bader C.D."/>
            <person name="Teijaro C.N."/>
            <person name="Fluegel L."/>
            <person name="Davis C.M."/>
            <person name="Simpson J.R."/>
            <person name="Lauterbach L."/>
            <person name="Steele A.D."/>
            <person name="Gui C."/>
            <person name="Meng S."/>
            <person name="Li G."/>
            <person name="Viehrig K."/>
            <person name="Ye F."/>
            <person name="Su P."/>
            <person name="Kiefer A.F."/>
            <person name="Nichols A."/>
            <person name="Cepeda A.J."/>
            <person name="Yan W."/>
            <person name="Fan B."/>
            <person name="Jiang Y."/>
            <person name="Adhikari A."/>
            <person name="Zheng C.-J."/>
            <person name="Schuster L."/>
            <person name="Cowan T.M."/>
            <person name="Smanski M.J."/>
            <person name="Chevrette M.G."/>
            <person name="De Carvalho L.P.S."/>
            <person name="Shen B."/>
        </authorList>
    </citation>
    <scope>NUCLEOTIDE SEQUENCE [LARGE SCALE GENOMIC DNA]</scope>
    <source>
        <strain evidence="3 4">NPDC048229</strain>
    </source>
</reference>
<comment type="caution">
    <text evidence="3">The sequence shown here is derived from an EMBL/GenBank/DDBJ whole genome shotgun (WGS) entry which is preliminary data.</text>
</comment>
<dbReference type="Proteomes" id="UP001604282">
    <property type="component" value="Unassembled WGS sequence"/>
</dbReference>
<proteinExistence type="predicted"/>
<dbReference type="Pfam" id="PF25906">
    <property type="entry name" value="PucR-like_N"/>
    <property type="match status" value="1"/>
</dbReference>